<dbReference type="KEGG" id="nal:B005_1708"/>
<dbReference type="STRING" id="1205910.B005_1708"/>
<sequence length="106" mass="11653">MSILPQNPTPTCPGRRWEARRYPRTTSICPRFRADLRSDLESLAGVARPLREQAASGRGLLLIHRQAGEWGADPALTTTLGTVLWVEPTHPTPTLTYTTCVCGGVR</sequence>
<evidence type="ECO:0000313" key="2">
    <source>
        <dbReference type="Proteomes" id="UP000003779"/>
    </source>
</evidence>
<evidence type="ECO:0000313" key="1">
    <source>
        <dbReference type="EMBL" id="AFR09476.1"/>
    </source>
</evidence>
<dbReference type="AlphaFoldDB" id="J7L9X3"/>
<dbReference type="Proteomes" id="UP000003779">
    <property type="component" value="Chromosome"/>
</dbReference>
<dbReference type="PATRIC" id="fig|1205910.3.peg.1620"/>
<dbReference type="HOGENOM" id="CLU_2220415_0_0_11"/>
<dbReference type="RefSeq" id="WP_014911931.1">
    <property type="nucleotide sequence ID" value="NC_018524.1"/>
</dbReference>
<reference evidence="1 2" key="1">
    <citation type="journal article" date="2012" name="J. Bacteriol.">
        <title>Whole-Genome Sequence of Nocardiopsis alba Strain ATCC BAA-2165, Associated with Honeybees.</title>
        <authorList>
            <person name="Qiao J."/>
            <person name="Chen L."/>
            <person name="Li Y."/>
            <person name="Wang J."/>
            <person name="Zhang W."/>
            <person name="Chen S."/>
        </authorList>
    </citation>
    <scope>NUCLEOTIDE SEQUENCE [LARGE SCALE GENOMIC DNA]</scope>
    <source>
        <strain evidence="2">ATCC BAA-2165 / BE74</strain>
    </source>
</reference>
<gene>
    <name evidence="1" type="ordered locus">B005_1708</name>
</gene>
<protein>
    <submittedName>
        <fullName evidence="1">Uncharacterized protein</fullName>
    </submittedName>
</protein>
<dbReference type="EMBL" id="CP003788">
    <property type="protein sequence ID" value="AFR09476.1"/>
    <property type="molecule type" value="Genomic_DNA"/>
</dbReference>
<dbReference type="OrthoDB" id="3425746at2"/>
<accession>J7L9X3</accession>
<organism evidence="1 2">
    <name type="scientific">Nocardiopsis alba (strain ATCC BAA-2165 / BE74)</name>
    <dbReference type="NCBI Taxonomy" id="1205910"/>
    <lineage>
        <taxon>Bacteria</taxon>
        <taxon>Bacillati</taxon>
        <taxon>Actinomycetota</taxon>
        <taxon>Actinomycetes</taxon>
        <taxon>Streptosporangiales</taxon>
        <taxon>Nocardiopsidaceae</taxon>
        <taxon>Nocardiopsis</taxon>
    </lineage>
</organism>
<proteinExistence type="predicted"/>
<reference evidence="2" key="2">
    <citation type="submission" date="2012-08" db="EMBL/GenBank/DDBJ databases">
        <title>Whole-genome sequence of Nocardiopsis alba strain ATCC BAA-2165 associated with honeybees.</title>
        <authorList>
            <person name="Qiao J."/>
            <person name="Chen L."/>
            <person name="Li Y."/>
            <person name="Wang J."/>
            <person name="Zhang W."/>
            <person name="Chen S."/>
        </authorList>
    </citation>
    <scope>NUCLEOTIDE SEQUENCE [LARGE SCALE GENOMIC DNA]</scope>
    <source>
        <strain evidence="2">ATCC BAA-2165 / BE74</strain>
    </source>
</reference>
<name>J7L9X3_NOCAA</name>